<accession>A0A078M1T5</accession>
<evidence type="ECO:0000256" key="1">
    <source>
        <dbReference type="ARBA" id="ARBA00008791"/>
    </source>
</evidence>
<dbReference type="InterPro" id="IPR014729">
    <property type="entry name" value="Rossmann-like_a/b/a_fold"/>
</dbReference>
<protein>
    <recommendedName>
        <fullName evidence="2">Universal stress protein</fullName>
    </recommendedName>
</protein>
<dbReference type="GO" id="GO:0005737">
    <property type="term" value="C:cytoplasm"/>
    <property type="evidence" value="ECO:0007669"/>
    <property type="project" value="UniProtKB-SubCell"/>
</dbReference>
<reference evidence="4" key="1">
    <citation type="submission" date="2014-07" db="EMBL/GenBank/DDBJ databases">
        <authorList>
            <person name="Urmite Genomes Urmite Genomes"/>
        </authorList>
    </citation>
    <scope>NUCLEOTIDE SEQUENCE</scope>
    <source>
        <strain evidence="4">13S34_air</strain>
    </source>
</reference>
<dbReference type="InterPro" id="IPR006016">
    <property type="entry name" value="UspA"/>
</dbReference>
<dbReference type="InterPro" id="IPR006015">
    <property type="entry name" value="Universal_stress_UspA"/>
</dbReference>
<comment type="similarity">
    <text evidence="1 2">Belongs to the universal stress protein A family.</text>
</comment>
<dbReference type="Pfam" id="PF00582">
    <property type="entry name" value="Usp"/>
    <property type="match status" value="1"/>
</dbReference>
<dbReference type="Gene3D" id="3.40.50.620">
    <property type="entry name" value="HUPs"/>
    <property type="match status" value="1"/>
</dbReference>
<dbReference type="PATRIC" id="fig|1461583.4.peg.57"/>
<sequence length="138" mass="15055">MYKQIVVAIDGSENAIRAAKEAAKLAHNQPATINLVYVAETDEEFATKSYSGGSGLQEIERRRKIANVETVLKQQNIHCQIVILQGEPVTEIVAYAKEKEADMIVVGHHGMSGLRALMLGSTSKKIVKQSSIPVLIVK</sequence>
<dbReference type="PANTHER" id="PTHR46268:SF15">
    <property type="entry name" value="UNIVERSAL STRESS PROTEIN HP_0031"/>
    <property type="match status" value="1"/>
</dbReference>
<dbReference type="SUPFAM" id="SSF52402">
    <property type="entry name" value="Adenine nucleotide alpha hydrolases-like"/>
    <property type="match status" value="1"/>
</dbReference>
<keyword evidence="2" id="KW-0963">Cytoplasm</keyword>
<feature type="domain" description="UspA" evidence="3">
    <location>
        <begin position="1"/>
        <end position="138"/>
    </location>
</feature>
<dbReference type="AlphaFoldDB" id="A0A078M1T5"/>
<dbReference type="PANTHER" id="PTHR46268">
    <property type="entry name" value="STRESS RESPONSE PROTEIN NHAX"/>
    <property type="match status" value="1"/>
</dbReference>
<evidence type="ECO:0000256" key="2">
    <source>
        <dbReference type="PIRNR" id="PIRNR006276"/>
    </source>
</evidence>
<dbReference type="CDD" id="cd00293">
    <property type="entry name" value="USP-like"/>
    <property type="match status" value="1"/>
</dbReference>
<dbReference type="PIRSF" id="PIRSF006276">
    <property type="entry name" value="UspA"/>
    <property type="match status" value="1"/>
</dbReference>
<comment type="subcellular location">
    <subcellularLocation>
        <location evidence="2">Cytoplasm</location>
    </subcellularLocation>
</comment>
<proteinExistence type="inferred from homology"/>
<evidence type="ECO:0000259" key="3">
    <source>
        <dbReference type="Pfam" id="PF00582"/>
    </source>
</evidence>
<organism evidence="4">
    <name type="scientific">Metalysinibacillus saudimassiliensis</name>
    <dbReference type="NCBI Taxonomy" id="1461583"/>
    <lineage>
        <taxon>Bacteria</taxon>
        <taxon>Bacillati</taxon>
        <taxon>Bacillota</taxon>
        <taxon>Bacilli</taxon>
        <taxon>Bacillales</taxon>
        <taxon>Caryophanaceae</taxon>
        <taxon>Metalysinibacillus</taxon>
    </lineage>
</organism>
<name>A0A078M1T5_9BACL</name>
<dbReference type="PRINTS" id="PR01438">
    <property type="entry name" value="UNVRSLSTRESS"/>
</dbReference>
<dbReference type="EMBL" id="LN483073">
    <property type="protein sequence ID" value="CDZ99352.1"/>
    <property type="molecule type" value="Genomic_DNA"/>
</dbReference>
<evidence type="ECO:0000313" key="4">
    <source>
        <dbReference type="EMBL" id="CDZ99352.1"/>
    </source>
</evidence>
<gene>
    <name evidence="4" type="primary">nhaX</name>
    <name evidence="4" type="ORF">BN1050_00058</name>
</gene>
<dbReference type="HOGENOM" id="CLU_049301_16_3_9"/>